<reference evidence="1 2" key="1">
    <citation type="submission" date="2019-07" db="EMBL/GenBank/DDBJ databases">
        <title>Whole genome shotgun sequence of Aliivibrio fischeri NBRC 101058.</title>
        <authorList>
            <person name="Hosoyama A."/>
            <person name="Uohara A."/>
            <person name="Ohji S."/>
            <person name="Ichikawa N."/>
        </authorList>
    </citation>
    <scope>NUCLEOTIDE SEQUENCE [LARGE SCALE GENOMIC DNA]</scope>
    <source>
        <strain evidence="1 2">NBRC 101058</strain>
    </source>
</reference>
<dbReference type="PROSITE" id="PS51257">
    <property type="entry name" value="PROKAR_LIPOPROTEIN"/>
    <property type="match status" value="1"/>
</dbReference>
<protein>
    <recommendedName>
        <fullName evidence="3">Lipoprotein</fullName>
    </recommendedName>
</protein>
<comment type="caution">
    <text evidence="1">The sequence shown here is derived from an EMBL/GenBank/DDBJ whole genome shotgun (WGS) entry which is preliminary data.</text>
</comment>
<evidence type="ECO:0000313" key="1">
    <source>
        <dbReference type="EMBL" id="GEK12235.1"/>
    </source>
</evidence>
<proteinExistence type="predicted"/>
<accession>A0A510UGZ5</accession>
<dbReference type="AlphaFoldDB" id="A0A510UGZ5"/>
<gene>
    <name evidence="1" type="ORF">AFI02nite_02710</name>
</gene>
<dbReference type="RefSeq" id="WP_012535350.1">
    <property type="nucleotide sequence ID" value="NZ_BJTZ01000001.1"/>
</dbReference>
<name>A0A510UGZ5_ALIFS</name>
<evidence type="ECO:0000313" key="2">
    <source>
        <dbReference type="Proteomes" id="UP000321787"/>
    </source>
</evidence>
<evidence type="ECO:0008006" key="3">
    <source>
        <dbReference type="Google" id="ProtNLM"/>
    </source>
</evidence>
<sequence>MIRLGLPVGLLLLLTGCHEVYSPGVFTGVATSENGDPIKIEVTASESEDILMTQWDDRDRQSSYVGKMDNESNRISFNNGEYMCSPAEKKWFCSSYDSDFELSIKQETPLELSQFSGHYTALVDDDIYNLIISDNGKLEMTSNHCKDKAQVNLILEEQAAYFRIKSNSCSFGKTRGLINLSTDNDELTSLEIQSDNWQFPQVWIKQIN</sequence>
<dbReference type="EMBL" id="BJTZ01000001">
    <property type="protein sequence ID" value="GEK12235.1"/>
    <property type="molecule type" value="Genomic_DNA"/>
</dbReference>
<dbReference type="Proteomes" id="UP000321787">
    <property type="component" value="Unassembled WGS sequence"/>
</dbReference>
<organism evidence="1 2">
    <name type="scientific">Aliivibrio fischeri</name>
    <name type="common">Vibrio fischeri</name>
    <dbReference type="NCBI Taxonomy" id="668"/>
    <lineage>
        <taxon>Bacteria</taxon>
        <taxon>Pseudomonadati</taxon>
        <taxon>Pseudomonadota</taxon>
        <taxon>Gammaproteobacteria</taxon>
        <taxon>Vibrionales</taxon>
        <taxon>Vibrionaceae</taxon>
        <taxon>Aliivibrio</taxon>
    </lineage>
</organism>